<dbReference type="PANTHER" id="PTHR34057:SF1">
    <property type="entry name" value="ELONGATION FACTOR"/>
    <property type="match status" value="1"/>
</dbReference>
<keyword evidence="3" id="KW-1185">Reference proteome</keyword>
<evidence type="ECO:0000313" key="2">
    <source>
        <dbReference type="EMBL" id="KAK2977955.1"/>
    </source>
</evidence>
<accession>A0AA88UBD2</accession>
<feature type="non-terminal residue" evidence="2">
    <location>
        <position position="515"/>
    </location>
</feature>
<gene>
    <name evidence="2" type="ORF">RJ640_014235</name>
</gene>
<feature type="region of interest" description="Disordered" evidence="1">
    <location>
        <begin position="494"/>
        <end position="515"/>
    </location>
</feature>
<dbReference type="CDD" id="cd11650">
    <property type="entry name" value="AT4G37440_like"/>
    <property type="match status" value="1"/>
</dbReference>
<organism evidence="2 3">
    <name type="scientific">Escallonia rubra</name>
    <dbReference type="NCBI Taxonomy" id="112253"/>
    <lineage>
        <taxon>Eukaryota</taxon>
        <taxon>Viridiplantae</taxon>
        <taxon>Streptophyta</taxon>
        <taxon>Embryophyta</taxon>
        <taxon>Tracheophyta</taxon>
        <taxon>Spermatophyta</taxon>
        <taxon>Magnoliopsida</taxon>
        <taxon>eudicotyledons</taxon>
        <taxon>Gunneridae</taxon>
        <taxon>Pentapetalae</taxon>
        <taxon>asterids</taxon>
        <taxon>campanulids</taxon>
        <taxon>Escalloniales</taxon>
        <taxon>Escalloniaceae</taxon>
        <taxon>Escallonia</taxon>
    </lineage>
</organism>
<evidence type="ECO:0000256" key="1">
    <source>
        <dbReference type="SAM" id="MobiDB-lite"/>
    </source>
</evidence>
<sequence>FLEGLLHVSCPTAIGDQFEYYIHLRASTAASEMEVLSDKQSKAPEGVEDVAVNVSEFSRSNGIRVPKAEDPDATECSSSFADTKSGNENCSGLSDAEVESQFYGDNGFASAFDGFNSIFPLRKKKLTSHWRTFIQPLMWRCKWAELRIKEIGSLALKYTRENSAHDRRKQLASEQLTLDGLGSRSLPYTFRSHRKKTLKRRKRKRVEDTTDTKLYMSYHNLFSYSENKRSDPDGTSTADDYGTPAAVAVLTEGNTTGQDEFGTNNDGSFFEDQDNFLEQIFRKIETVHSRVHKLKTQLDLVMSKNAGKFSSSENLSNLVLADALASSVHSPTFSACNGDTISVGGIDVGDLVMPESAVSSFGEAIHIPDIIESTLGLLSHTDVTQHRSQIGDSSEDIGTSALETTKSSNSLILEHSNLQIVDTVMHNQAVKAEPRTLDEIHIQPTWKHQELERSGEEVSNNPLLPAAESEAVVKPAMSQEQSFLKSSLASEVHFPKNKRKRGERKAGTGGWSRQC</sequence>
<dbReference type="EMBL" id="JAVXUO010001922">
    <property type="protein sequence ID" value="KAK2977955.1"/>
    <property type="molecule type" value="Genomic_DNA"/>
</dbReference>
<reference evidence="2" key="1">
    <citation type="submission" date="2022-12" db="EMBL/GenBank/DDBJ databases">
        <title>Draft genome assemblies for two species of Escallonia (Escalloniales).</title>
        <authorList>
            <person name="Chanderbali A."/>
            <person name="Dervinis C."/>
            <person name="Anghel I."/>
            <person name="Soltis D."/>
            <person name="Soltis P."/>
            <person name="Zapata F."/>
        </authorList>
    </citation>
    <scope>NUCLEOTIDE SEQUENCE</scope>
    <source>
        <strain evidence="2">UCBG92.1500</strain>
        <tissue evidence="2">Leaf</tissue>
    </source>
</reference>
<dbReference type="InterPro" id="IPR038745">
    <property type="entry name" value="AT4G37440-like"/>
</dbReference>
<dbReference type="Proteomes" id="UP001187471">
    <property type="component" value="Unassembled WGS sequence"/>
</dbReference>
<name>A0AA88UBD2_9ASTE</name>
<dbReference type="AlphaFoldDB" id="A0AA88UBD2"/>
<proteinExistence type="predicted"/>
<evidence type="ECO:0000313" key="3">
    <source>
        <dbReference type="Proteomes" id="UP001187471"/>
    </source>
</evidence>
<feature type="non-terminal residue" evidence="2">
    <location>
        <position position="1"/>
    </location>
</feature>
<protein>
    <submittedName>
        <fullName evidence="2">Uncharacterized protein</fullName>
    </submittedName>
</protein>
<comment type="caution">
    <text evidence="2">The sequence shown here is derived from an EMBL/GenBank/DDBJ whole genome shotgun (WGS) entry which is preliminary data.</text>
</comment>
<dbReference type="PANTHER" id="PTHR34057">
    <property type="entry name" value="ELONGATION FACTOR"/>
    <property type="match status" value="1"/>
</dbReference>